<evidence type="ECO:0000256" key="5">
    <source>
        <dbReference type="ARBA" id="ARBA00023136"/>
    </source>
</evidence>
<feature type="transmembrane region" description="Helical" evidence="6">
    <location>
        <begin position="23"/>
        <end position="41"/>
    </location>
</feature>
<protein>
    <submittedName>
        <fullName evidence="8">ABC transporter permease</fullName>
    </submittedName>
</protein>
<feature type="transmembrane region" description="Helical" evidence="6">
    <location>
        <begin position="233"/>
        <end position="257"/>
    </location>
</feature>
<dbReference type="Gene3D" id="3.40.1710.10">
    <property type="entry name" value="abc type-2 transporter like domain"/>
    <property type="match status" value="1"/>
</dbReference>
<dbReference type="EMBL" id="RZHG01000003">
    <property type="protein sequence ID" value="RUR34038.1"/>
    <property type="molecule type" value="Genomic_DNA"/>
</dbReference>
<keyword evidence="2" id="KW-1003">Cell membrane</keyword>
<feature type="transmembrane region" description="Helical" evidence="6">
    <location>
        <begin position="186"/>
        <end position="212"/>
    </location>
</feature>
<dbReference type="InterPro" id="IPR051449">
    <property type="entry name" value="ABC-2_transporter_component"/>
</dbReference>
<dbReference type="Proteomes" id="UP000287336">
    <property type="component" value="Unassembled WGS sequence"/>
</dbReference>
<keyword evidence="3 6" id="KW-0812">Transmembrane</keyword>
<evidence type="ECO:0000256" key="1">
    <source>
        <dbReference type="ARBA" id="ARBA00004651"/>
    </source>
</evidence>
<evidence type="ECO:0000259" key="7">
    <source>
        <dbReference type="Pfam" id="PF12698"/>
    </source>
</evidence>
<keyword evidence="9" id="KW-1185">Reference proteome</keyword>
<evidence type="ECO:0000256" key="2">
    <source>
        <dbReference type="ARBA" id="ARBA00022475"/>
    </source>
</evidence>
<organism evidence="8 9">
    <name type="scientific">Vreelandella andesensis</name>
    <dbReference type="NCBI Taxonomy" id="447567"/>
    <lineage>
        <taxon>Bacteria</taxon>
        <taxon>Pseudomonadati</taxon>
        <taxon>Pseudomonadota</taxon>
        <taxon>Gammaproteobacteria</taxon>
        <taxon>Oceanospirillales</taxon>
        <taxon>Halomonadaceae</taxon>
        <taxon>Vreelandella</taxon>
    </lineage>
</organism>
<dbReference type="GO" id="GO:0005886">
    <property type="term" value="C:plasma membrane"/>
    <property type="evidence" value="ECO:0007669"/>
    <property type="project" value="UniProtKB-SubCell"/>
</dbReference>
<feature type="transmembrane region" description="Helical" evidence="6">
    <location>
        <begin position="357"/>
        <end position="376"/>
    </location>
</feature>
<evidence type="ECO:0000313" key="8">
    <source>
        <dbReference type="EMBL" id="RUR34038.1"/>
    </source>
</evidence>
<dbReference type="PANTHER" id="PTHR30294:SF46">
    <property type="entry name" value="ABC TRANSPORTER PERMEASE"/>
    <property type="match status" value="1"/>
</dbReference>
<feature type="domain" description="ABC-2 type transporter transmembrane" evidence="7">
    <location>
        <begin position="22"/>
        <end position="368"/>
    </location>
</feature>
<evidence type="ECO:0000313" key="9">
    <source>
        <dbReference type="Proteomes" id="UP000287336"/>
    </source>
</evidence>
<dbReference type="InterPro" id="IPR013525">
    <property type="entry name" value="ABC2_TM"/>
</dbReference>
<comment type="subcellular location">
    <subcellularLocation>
        <location evidence="1">Cell membrane</location>
        <topology evidence="1">Multi-pass membrane protein</topology>
    </subcellularLocation>
</comment>
<evidence type="ECO:0000256" key="4">
    <source>
        <dbReference type="ARBA" id="ARBA00022989"/>
    </source>
</evidence>
<sequence length="405" mass="44906">MNVWQRFWQAWQVEIANIFADKAVLLVIVGGLLFYAVLYPLPYHKNVPGEQAVAVVDHDHTHLARQLIRMADAAPQIRVAAQPSSMAEAEALLASDDVHGLLIIPSGFERDVYLGRPTSLSFAGDASYFLIYGNVVEGLLTAATTLSVQTQLVGSLMKGENPAQIPGQIMPMRIITKPAFNPTSGYINYIVPAVFVLILHQTLLIAAGSVTIKDRARRRLGQTAPSLALALPLRLFTFMLIYLLFAMLYFGFFFQLYGVPHVAAPNELLAFSVLFFMSATLFAIWLGYLLPRPEFPTVLVLISSLPIVFTAGFAWPAESLPKWLDTLTLLIPVKPGIQGFLAINQMGAPLLSIGREISILVGLCVVYGGWLWWLACHQRTSNSARRMAIETKTIRSENNNRRKRR</sequence>
<accession>A0A3S0WBV2</accession>
<gene>
    <name evidence="8" type="ORF">ELY33_02085</name>
</gene>
<reference evidence="8 9" key="1">
    <citation type="submission" date="2018-12" db="EMBL/GenBank/DDBJ databases">
        <title>three novel Halomonas strain isolated from plants.</title>
        <authorList>
            <person name="Sun C."/>
        </authorList>
    </citation>
    <scope>NUCLEOTIDE SEQUENCE [LARGE SCALE GENOMIC DNA]</scope>
    <source>
        <strain evidence="8 9">DSM 19434</strain>
    </source>
</reference>
<dbReference type="AlphaFoldDB" id="A0A3S0WBV2"/>
<evidence type="ECO:0000256" key="6">
    <source>
        <dbReference type="SAM" id="Phobius"/>
    </source>
</evidence>
<dbReference type="GO" id="GO:0140359">
    <property type="term" value="F:ABC-type transporter activity"/>
    <property type="evidence" value="ECO:0007669"/>
    <property type="project" value="InterPro"/>
</dbReference>
<proteinExistence type="predicted"/>
<dbReference type="RefSeq" id="WP_126943184.1">
    <property type="nucleotide sequence ID" value="NZ_RZHG01000003.1"/>
</dbReference>
<feature type="transmembrane region" description="Helical" evidence="6">
    <location>
        <begin position="269"/>
        <end position="290"/>
    </location>
</feature>
<keyword evidence="5 6" id="KW-0472">Membrane</keyword>
<keyword evidence="4 6" id="KW-1133">Transmembrane helix</keyword>
<dbReference type="PANTHER" id="PTHR30294">
    <property type="entry name" value="MEMBRANE COMPONENT OF ABC TRANSPORTER YHHJ-RELATED"/>
    <property type="match status" value="1"/>
</dbReference>
<evidence type="ECO:0000256" key="3">
    <source>
        <dbReference type="ARBA" id="ARBA00022692"/>
    </source>
</evidence>
<comment type="caution">
    <text evidence="8">The sequence shown here is derived from an EMBL/GenBank/DDBJ whole genome shotgun (WGS) entry which is preliminary data.</text>
</comment>
<feature type="transmembrane region" description="Helical" evidence="6">
    <location>
        <begin position="297"/>
        <end position="317"/>
    </location>
</feature>
<dbReference type="OrthoDB" id="9811522at2"/>
<dbReference type="Pfam" id="PF12698">
    <property type="entry name" value="ABC2_membrane_3"/>
    <property type="match status" value="1"/>
</dbReference>
<name>A0A3S0WBV2_9GAMM</name>